<feature type="transmembrane region" description="Helical" evidence="1">
    <location>
        <begin position="59"/>
        <end position="78"/>
    </location>
</feature>
<keyword evidence="1" id="KW-1133">Transmembrane helix</keyword>
<proteinExistence type="predicted"/>
<dbReference type="AlphaFoldDB" id="W9YVN5"/>
<dbReference type="STRING" id="1182541.W9YVN5"/>
<organism evidence="2 3">
    <name type="scientific">Capronia coronata CBS 617.96</name>
    <dbReference type="NCBI Taxonomy" id="1182541"/>
    <lineage>
        <taxon>Eukaryota</taxon>
        <taxon>Fungi</taxon>
        <taxon>Dikarya</taxon>
        <taxon>Ascomycota</taxon>
        <taxon>Pezizomycotina</taxon>
        <taxon>Eurotiomycetes</taxon>
        <taxon>Chaetothyriomycetidae</taxon>
        <taxon>Chaetothyriales</taxon>
        <taxon>Herpotrichiellaceae</taxon>
        <taxon>Capronia</taxon>
    </lineage>
</organism>
<keyword evidence="3" id="KW-1185">Reference proteome</keyword>
<dbReference type="HOGENOM" id="CLU_109011_0_0_1"/>
<feature type="transmembrane region" description="Helical" evidence="1">
    <location>
        <begin position="90"/>
        <end position="110"/>
    </location>
</feature>
<keyword evidence="1" id="KW-0812">Transmembrane</keyword>
<feature type="transmembrane region" description="Helical" evidence="1">
    <location>
        <begin position="12"/>
        <end position="39"/>
    </location>
</feature>
<evidence type="ECO:0000256" key="1">
    <source>
        <dbReference type="SAM" id="Phobius"/>
    </source>
</evidence>
<name>W9YVN5_9EURO</name>
<sequence length="145" mass="15889">MAYSHRPQGWPLPGWIFWIRIAQGALALLILILTAVAAAEFLQGANAAFLVTPYPGFGFTWFAFSWTLVYLPVATWLIPNLNAKCKPLIILLVLELFTTLWWLVAFALLADNSSTLATWLDTDYTNIKAGVGLTQASAAFGAAEL</sequence>
<dbReference type="RefSeq" id="XP_007721244.1">
    <property type="nucleotide sequence ID" value="XM_007723054.1"/>
</dbReference>
<evidence type="ECO:0000313" key="3">
    <source>
        <dbReference type="Proteomes" id="UP000019484"/>
    </source>
</evidence>
<dbReference type="OrthoDB" id="4144161at2759"/>
<evidence type="ECO:0008006" key="4">
    <source>
        <dbReference type="Google" id="ProtNLM"/>
    </source>
</evidence>
<reference evidence="2 3" key="1">
    <citation type="submission" date="2013-03" db="EMBL/GenBank/DDBJ databases">
        <title>The Genome Sequence of Capronia coronata CBS 617.96.</title>
        <authorList>
            <consortium name="The Broad Institute Genomics Platform"/>
            <person name="Cuomo C."/>
            <person name="de Hoog S."/>
            <person name="Gorbushina A."/>
            <person name="Walker B."/>
            <person name="Young S.K."/>
            <person name="Zeng Q."/>
            <person name="Gargeya S."/>
            <person name="Fitzgerald M."/>
            <person name="Haas B."/>
            <person name="Abouelleil A."/>
            <person name="Allen A.W."/>
            <person name="Alvarado L."/>
            <person name="Arachchi H.M."/>
            <person name="Berlin A.M."/>
            <person name="Chapman S.B."/>
            <person name="Gainer-Dewar J."/>
            <person name="Goldberg J."/>
            <person name="Griggs A."/>
            <person name="Gujja S."/>
            <person name="Hansen M."/>
            <person name="Howarth C."/>
            <person name="Imamovic A."/>
            <person name="Ireland A."/>
            <person name="Larimer J."/>
            <person name="McCowan C."/>
            <person name="Murphy C."/>
            <person name="Pearson M."/>
            <person name="Poon T.W."/>
            <person name="Priest M."/>
            <person name="Roberts A."/>
            <person name="Saif S."/>
            <person name="Shea T."/>
            <person name="Sisk P."/>
            <person name="Sykes S."/>
            <person name="Wortman J."/>
            <person name="Nusbaum C."/>
            <person name="Birren B."/>
        </authorList>
    </citation>
    <scope>NUCLEOTIDE SEQUENCE [LARGE SCALE GENOMIC DNA]</scope>
    <source>
        <strain evidence="2 3">CBS 617.96</strain>
    </source>
</reference>
<evidence type="ECO:0000313" key="2">
    <source>
        <dbReference type="EMBL" id="EXJ93750.1"/>
    </source>
</evidence>
<dbReference type="EMBL" id="AMWN01000002">
    <property type="protein sequence ID" value="EXJ93750.1"/>
    <property type="molecule type" value="Genomic_DNA"/>
</dbReference>
<dbReference type="GeneID" id="19157043"/>
<keyword evidence="1" id="KW-0472">Membrane</keyword>
<protein>
    <recommendedName>
        <fullName evidence="4">MARVEL domain-containing protein</fullName>
    </recommendedName>
</protein>
<accession>W9YVN5</accession>
<dbReference type="Proteomes" id="UP000019484">
    <property type="component" value="Unassembled WGS sequence"/>
</dbReference>
<gene>
    <name evidence="2" type="ORF">A1O1_02143</name>
</gene>
<comment type="caution">
    <text evidence="2">The sequence shown here is derived from an EMBL/GenBank/DDBJ whole genome shotgun (WGS) entry which is preliminary data.</text>
</comment>